<evidence type="ECO:0000313" key="2">
    <source>
        <dbReference type="Proteomes" id="UP000253529"/>
    </source>
</evidence>
<proteinExistence type="predicted"/>
<evidence type="ECO:0000313" key="1">
    <source>
        <dbReference type="EMBL" id="RBP13089.1"/>
    </source>
</evidence>
<dbReference type="EMBL" id="QNRK01000012">
    <property type="protein sequence ID" value="RBP13089.1"/>
    <property type="molecule type" value="Genomic_DNA"/>
</dbReference>
<gene>
    <name evidence="1" type="ORF">DFR50_11258</name>
</gene>
<dbReference type="RefSeq" id="WP_113889507.1">
    <property type="nucleotide sequence ID" value="NZ_QNRK01000012.1"/>
</dbReference>
<sequence>MSNLPVRRDIPAGKILLADYGDRDYEAATLETIAEGFAPHPAIHATVRLQWSSPGFEPAGSRARWTNGYFAVRWTDRCGATQGQRYPDTPSGEADARARFAALTALR</sequence>
<dbReference type="Proteomes" id="UP000253529">
    <property type="component" value="Unassembled WGS sequence"/>
</dbReference>
<name>A0A366FH97_9HYPH</name>
<dbReference type="AlphaFoldDB" id="A0A366FH97"/>
<reference evidence="1 2" key="1">
    <citation type="submission" date="2018-06" db="EMBL/GenBank/DDBJ databases">
        <title>Genomic Encyclopedia of Type Strains, Phase IV (KMG-IV): sequencing the most valuable type-strain genomes for metagenomic binning, comparative biology and taxonomic classification.</title>
        <authorList>
            <person name="Goeker M."/>
        </authorList>
    </citation>
    <scope>NUCLEOTIDE SEQUENCE [LARGE SCALE GENOMIC DNA]</scope>
    <source>
        <strain evidence="1 2">DSM 24875</strain>
    </source>
</reference>
<protein>
    <submittedName>
        <fullName evidence="1">Uncharacterized protein</fullName>
    </submittedName>
</protein>
<comment type="caution">
    <text evidence="1">The sequence shown here is derived from an EMBL/GenBank/DDBJ whole genome shotgun (WGS) entry which is preliminary data.</text>
</comment>
<keyword evidence="2" id="KW-1185">Reference proteome</keyword>
<accession>A0A366FH97</accession>
<organism evidence="1 2">
    <name type="scientific">Roseiarcus fermentans</name>
    <dbReference type="NCBI Taxonomy" id="1473586"/>
    <lineage>
        <taxon>Bacteria</taxon>
        <taxon>Pseudomonadati</taxon>
        <taxon>Pseudomonadota</taxon>
        <taxon>Alphaproteobacteria</taxon>
        <taxon>Hyphomicrobiales</taxon>
        <taxon>Roseiarcaceae</taxon>
        <taxon>Roseiarcus</taxon>
    </lineage>
</organism>